<evidence type="ECO:0000313" key="1">
    <source>
        <dbReference type="EMBL" id="MBF2707429.1"/>
    </source>
</evidence>
<gene>
    <name evidence="1" type="ORF">IR213_02300</name>
</gene>
<dbReference type="EMBL" id="JADHEC010000003">
    <property type="protein sequence ID" value="MBF2707429.1"/>
    <property type="molecule type" value="Genomic_DNA"/>
</dbReference>
<proteinExistence type="predicted"/>
<reference evidence="1" key="1">
    <citation type="submission" date="2020-11" db="EMBL/GenBank/DDBJ databases">
        <title>Genome of Flavobacterium soyangense.</title>
        <authorList>
            <person name="Liu Q."/>
            <person name="Xin Y.-H."/>
        </authorList>
    </citation>
    <scope>NUCLEOTIDE SEQUENCE</scope>
    <source>
        <strain evidence="1">CGMCC 1.13493</strain>
    </source>
</reference>
<protein>
    <submittedName>
        <fullName evidence="1">Helix-turn-helix domain-containing protein</fullName>
    </submittedName>
</protein>
<keyword evidence="2" id="KW-1185">Reference proteome</keyword>
<sequence>MSILPLLKESRSYMENQALYNHFLKFFSELENRIAGKVLSQLLEHSNVFVETSTTQGNFLKPNELCNALQISLSQFYKMKKTYKNFPVCNVGGAKRYKLSEVEQFIKNLKT</sequence>
<dbReference type="Proteomes" id="UP000646211">
    <property type="component" value="Unassembled WGS sequence"/>
</dbReference>
<accession>A0A930UAW4</accession>
<evidence type="ECO:0000313" key="2">
    <source>
        <dbReference type="Proteomes" id="UP000646211"/>
    </source>
</evidence>
<dbReference type="AlphaFoldDB" id="A0A930UAW4"/>
<name>A0A930UAW4_9FLAO</name>
<dbReference type="RefSeq" id="WP_194310696.1">
    <property type="nucleotide sequence ID" value="NZ_JADHEC010000003.1"/>
</dbReference>
<comment type="caution">
    <text evidence="1">The sequence shown here is derived from an EMBL/GenBank/DDBJ whole genome shotgun (WGS) entry which is preliminary data.</text>
</comment>
<organism evidence="1 2">
    <name type="scientific">Flavobacterium soyangense</name>
    <dbReference type="NCBI Taxonomy" id="2023265"/>
    <lineage>
        <taxon>Bacteria</taxon>
        <taxon>Pseudomonadati</taxon>
        <taxon>Bacteroidota</taxon>
        <taxon>Flavobacteriia</taxon>
        <taxon>Flavobacteriales</taxon>
        <taxon>Flavobacteriaceae</taxon>
        <taxon>Flavobacterium</taxon>
    </lineage>
</organism>